<keyword evidence="1" id="KW-0812">Transmembrane</keyword>
<proteinExistence type="predicted"/>
<dbReference type="EMBL" id="FQZH01000001">
    <property type="protein sequence ID" value="SHI56023.1"/>
    <property type="molecule type" value="Genomic_DNA"/>
</dbReference>
<dbReference type="Proteomes" id="UP000184232">
    <property type="component" value="Unassembled WGS sequence"/>
</dbReference>
<sequence>MVVFNISLIIKPTYSSNKKDKQFVMKTIYILIALVIHVITFAQDDNPIFGAVQVTYSSHNNKEDSYYSYENERYLLWEESNGNIDFANVILVQNSHSMGSVTNIKVDKANQFHTIYYFDWKYSNSYDAIKGVANVKFEIHKRKGVEEYDQAVVAITDSKGLNTLYKGNLVYYKNEFIFHYNFKKAMDNQK</sequence>
<name>A0A1M6C508_9FLAO</name>
<reference evidence="2 3" key="1">
    <citation type="submission" date="2016-11" db="EMBL/GenBank/DDBJ databases">
        <authorList>
            <person name="Jaros S."/>
            <person name="Januszkiewicz K."/>
            <person name="Wedrychowicz H."/>
        </authorList>
    </citation>
    <scope>NUCLEOTIDE SEQUENCE [LARGE SCALE GENOMIC DNA]</scope>
    <source>
        <strain evidence="2 3">DSM 22807</strain>
    </source>
</reference>
<evidence type="ECO:0000256" key="1">
    <source>
        <dbReference type="SAM" id="Phobius"/>
    </source>
</evidence>
<protein>
    <submittedName>
        <fullName evidence="2">Uncharacterized protein</fullName>
    </submittedName>
</protein>
<evidence type="ECO:0000313" key="2">
    <source>
        <dbReference type="EMBL" id="SHI56023.1"/>
    </source>
</evidence>
<organism evidence="2 3">
    <name type="scientific">Flavobacterium haoranii</name>
    <dbReference type="NCBI Taxonomy" id="683124"/>
    <lineage>
        <taxon>Bacteria</taxon>
        <taxon>Pseudomonadati</taxon>
        <taxon>Bacteroidota</taxon>
        <taxon>Flavobacteriia</taxon>
        <taxon>Flavobacteriales</taxon>
        <taxon>Flavobacteriaceae</taxon>
        <taxon>Flavobacterium</taxon>
    </lineage>
</organism>
<keyword evidence="1" id="KW-0472">Membrane</keyword>
<accession>A0A1M6C508</accession>
<dbReference type="STRING" id="683124.SAMN05444337_0280"/>
<feature type="transmembrane region" description="Helical" evidence="1">
    <location>
        <begin position="23"/>
        <end position="42"/>
    </location>
</feature>
<dbReference type="AlphaFoldDB" id="A0A1M6C508"/>
<keyword evidence="3" id="KW-1185">Reference proteome</keyword>
<keyword evidence="1" id="KW-1133">Transmembrane helix</keyword>
<gene>
    <name evidence="2" type="ORF">SAMN05444337_0280</name>
</gene>
<evidence type="ECO:0000313" key="3">
    <source>
        <dbReference type="Proteomes" id="UP000184232"/>
    </source>
</evidence>